<evidence type="ECO:0000313" key="1">
    <source>
        <dbReference type="EMBL" id="KPK66002.1"/>
    </source>
</evidence>
<dbReference type="EMBL" id="LJUI01000179">
    <property type="protein sequence ID" value="KPK66002.1"/>
    <property type="molecule type" value="Genomic_DNA"/>
</dbReference>
<organism evidence="1 2">
    <name type="scientific">candidate division TA06 bacterium SM23_40</name>
    <dbReference type="NCBI Taxonomy" id="1703774"/>
    <lineage>
        <taxon>Bacteria</taxon>
        <taxon>Bacteria division TA06</taxon>
    </lineage>
</organism>
<sequence length="72" mass="7594">MSRVGCLNTCPASCVAQPATRIIATVPRIGSMCLMKPSLYAWRADGNEPRASIGMQLRISGNPVGTCLLSLS</sequence>
<dbReference type="Proteomes" id="UP000051717">
    <property type="component" value="Unassembled WGS sequence"/>
</dbReference>
<accession>A0A0S8G0H0</accession>
<dbReference type="AlphaFoldDB" id="A0A0S8G0H0"/>
<proteinExistence type="predicted"/>
<feature type="non-terminal residue" evidence="1">
    <location>
        <position position="72"/>
    </location>
</feature>
<name>A0A0S8G0H0_UNCT6</name>
<evidence type="ECO:0000313" key="2">
    <source>
        <dbReference type="Proteomes" id="UP000051717"/>
    </source>
</evidence>
<protein>
    <submittedName>
        <fullName evidence="1">Uncharacterized protein</fullName>
    </submittedName>
</protein>
<comment type="caution">
    <text evidence="1">The sequence shown here is derived from an EMBL/GenBank/DDBJ whole genome shotgun (WGS) entry which is preliminary data.</text>
</comment>
<reference evidence="1 2" key="1">
    <citation type="journal article" date="2015" name="Microbiome">
        <title>Genomic resolution of linkages in carbon, nitrogen, and sulfur cycling among widespread estuary sediment bacteria.</title>
        <authorList>
            <person name="Baker B.J."/>
            <person name="Lazar C.S."/>
            <person name="Teske A.P."/>
            <person name="Dick G.J."/>
        </authorList>
    </citation>
    <scope>NUCLEOTIDE SEQUENCE [LARGE SCALE GENOMIC DNA]</scope>
    <source>
        <strain evidence="1">SM23_40</strain>
    </source>
</reference>
<gene>
    <name evidence="1" type="ORF">AMJ82_12165</name>
</gene>